<dbReference type="Gene3D" id="3.10.20.90">
    <property type="entry name" value="Phosphatidylinositol 3-kinase Catalytic Subunit, Chain A, domain 1"/>
    <property type="match status" value="1"/>
</dbReference>
<dbReference type="FunCoup" id="G8ZM94">
    <property type="interactions" value="161"/>
</dbReference>
<dbReference type="RefSeq" id="XP_003678949.1">
    <property type="nucleotide sequence ID" value="XM_003678901.1"/>
</dbReference>
<protein>
    <recommendedName>
        <fullName evidence="3">UBX domain-containing protein</fullName>
    </recommendedName>
</protein>
<reference evidence="4 5" key="1">
    <citation type="journal article" date="2011" name="Proc. Natl. Acad. Sci. U.S.A.">
        <title>Evolutionary erosion of yeast sex chromosomes by mating-type switching accidents.</title>
        <authorList>
            <person name="Gordon J.L."/>
            <person name="Armisen D."/>
            <person name="Proux-Wera E."/>
            <person name="Oheigeartaigh S.S."/>
            <person name="Byrne K.P."/>
            <person name="Wolfe K.H."/>
        </authorList>
    </citation>
    <scope>NUCLEOTIDE SEQUENCE [LARGE SCALE GENOMIC DNA]</scope>
    <source>
        <strain evidence="5">ATCC 10662 / CBS 1146 / NBRC 0425 / NCYC 2629 / NRRL Y-866</strain>
    </source>
</reference>
<dbReference type="SUPFAM" id="SSF54236">
    <property type="entry name" value="Ubiquitin-like"/>
    <property type="match status" value="1"/>
</dbReference>
<dbReference type="InParanoid" id="G8ZM94"/>
<evidence type="ECO:0000259" key="3">
    <source>
        <dbReference type="SMART" id="SM00166"/>
    </source>
</evidence>
<dbReference type="GeneID" id="11502928"/>
<dbReference type="PANTHER" id="PTHR23322:SF1">
    <property type="entry name" value="FAS-ASSOCIATED FACTOR 2"/>
    <property type="match status" value="1"/>
</dbReference>
<evidence type="ECO:0000256" key="1">
    <source>
        <dbReference type="SAM" id="Coils"/>
    </source>
</evidence>
<dbReference type="InterPro" id="IPR001012">
    <property type="entry name" value="UBX_dom"/>
</dbReference>
<dbReference type="AlphaFoldDB" id="G8ZM94"/>
<feature type="domain" description="UBX" evidence="3">
    <location>
        <begin position="432"/>
        <end position="578"/>
    </location>
</feature>
<dbReference type="GO" id="GO:0005886">
    <property type="term" value="C:plasma membrane"/>
    <property type="evidence" value="ECO:0007669"/>
    <property type="project" value="EnsemblFungi"/>
</dbReference>
<organism evidence="4 5">
    <name type="scientific">Torulaspora delbrueckii</name>
    <name type="common">Yeast</name>
    <name type="synonym">Candida colliculosa</name>
    <dbReference type="NCBI Taxonomy" id="4950"/>
    <lineage>
        <taxon>Eukaryota</taxon>
        <taxon>Fungi</taxon>
        <taxon>Dikarya</taxon>
        <taxon>Ascomycota</taxon>
        <taxon>Saccharomycotina</taxon>
        <taxon>Saccharomycetes</taxon>
        <taxon>Saccharomycetales</taxon>
        <taxon>Saccharomycetaceae</taxon>
        <taxon>Torulaspora</taxon>
    </lineage>
</organism>
<dbReference type="PANTHER" id="PTHR23322">
    <property type="entry name" value="FAS-ASSOCIATED PROTEIN"/>
    <property type="match status" value="1"/>
</dbReference>
<keyword evidence="5" id="KW-1185">Reference proteome</keyword>
<dbReference type="eggNOG" id="KOG1363">
    <property type="taxonomic scope" value="Eukaryota"/>
</dbReference>
<dbReference type="OrthoDB" id="1026733at2759"/>
<dbReference type="GO" id="GO:0072671">
    <property type="term" value="P:mitochondria-associated ubiquitin-dependent protein catabolic process"/>
    <property type="evidence" value="ECO:0007669"/>
    <property type="project" value="EnsemblFungi"/>
</dbReference>
<sequence length="604" mass="69229">MPIIEHNGQVFHLSHEEREKLDEFRVITDFPQDDLPLIIRLLQNYGWHLERALSFYFDGDWKSSIIAQELPAIPNRPPTPATFPPIPERSPFIASDAHLIPSLRVVKPLPSNFREVFSVVGLNKNNGDVWNMNPQHSPLIIILMFIPRLLVKLGVSVLSLLWGLITFGFNSHLDERTNVRKVPSRPKEKQPPFDQLISPLIDGQGLERLNKLMSTQSFNEALKICQDEFKYLLIVFIGDVSDEEDPDVNSQRFISKVLSNPTVLSMLESYKDELIIYLGSVHELETWLVAQDLRIKYVPECLLVGNVLNSKGSVNGVTRLSVLSKLRISSAKKFENSLKVTIEKFQPELVVSRTEQAEILLAREIKKLQDDAYQNSLEQDRVKAEERKMKEEEALLELNNKTQREKDKKIKETVKHLQWLRSCADFMKKEPATSGVGTVATLQIRTSKGLRLVKEFSSTTSLHSLYVKIGCHLYLDTNSKDQEELSKIIADKLQSLAEDDSVLCFKDREVLKDELKAENLTKAIELELKKWKDEMSSDLEFDFELVSPFPREKIPVDKEMTVKEVTQLWPKGSLLVEELVEDDEDDEDDDEDDEDEESMESGSE</sequence>
<name>G8ZM94_TORDE</name>
<dbReference type="GO" id="GO:0005739">
    <property type="term" value="C:mitochondrion"/>
    <property type="evidence" value="ECO:0007669"/>
    <property type="project" value="GOC"/>
</dbReference>
<dbReference type="GO" id="GO:0043130">
    <property type="term" value="F:ubiquitin binding"/>
    <property type="evidence" value="ECO:0007669"/>
    <property type="project" value="TreeGrafter"/>
</dbReference>
<dbReference type="GO" id="GO:0034982">
    <property type="term" value="P:mitochondrial protein processing"/>
    <property type="evidence" value="ECO:0007669"/>
    <property type="project" value="EnsemblFungi"/>
</dbReference>
<dbReference type="GO" id="GO:0005811">
    <property type="term" value="C:lipid droplet"/>
    <property type="evidence" value="ECO:0007669"/>
    <property type="project" value="EnsemblFungi"/>
</dbReference>
<accession>G8ZM94</accession>
<evidence type="ECO:0000256" key="2">
    <source>
        <dbReference type="SAM" id="MobiDB-lite"/>
    </source>
</evidence>
<dbReference type="STRING" id="1076872.G8ZM94"/>
<gene>
    <name evidence="4" type="primary">TDEL0A04060</name>
    <name evidence="4" type="ORF">TDEL_0A04060</name>
</gene>
<dbReference type="Gene3D" id="1.10.8.10">
    <property type="entry name" value="DNA helicase RuvA subunit, C-terminal domain"/>
    <property type="match status" value="1"/>
</dbReference>
<evidence type="ECO:0000313" key="5">
    <source>
        <dbReference type="Proteomes" id="UP000005627"/>
    </source>
</evidence>
<evidence type="ECO:0000313" key="4">
    <source>
        <dbReference type="EMBL" id="CCE89738.1"/>
    </source>
</evidence>
<dbReference type="Proteomes" id="UP000005627">
    <property type="component" value="Chromosome 1"/>
</dbReference>
<proteinExistence type="predicted"/>
<dbReference type="InterPro" id="IPR050730">
    <property type="entry name" value="UBX_domain-protein"/>
</dbReference>
<dbReference type="InterPro" id="IPR029071">
    <property type="entry name" value="Ubiquitin-like_domsf"/>
</dbReference>
<dbReference type="EMBL" id="HE616742">
    <property type="protein sequence ID" value="CCE89738.1"/>
    <property type="molecule type" value="Genomic_DNA"/>
</dbReference>
<dbReference type="HOGENOM" id="CLU_414514_0_0_1"/>
<dbReference type="InterPro" id="IPR036249">
    <property type="entry name" value="Thioredoxin-like_sf"/>
</dbReference>
<dbReference type="GO" id="GO:0000839">
    <property type="term" value="C:Hrd1p ubiquitin ligase ERAD-L complex"/>
    <property type="evidence" value="ECO:0007669"/>
    <property type="project" value="EnsemblFungi"/>
</dbReference>
<dbReference type="GO" id="GO:0034389">
    <property type="term" value="P:lipid droplet organization"/>
    <property type="evidence" value="ECO:0007669"/>
    <property type="project" value="EnsemblFungi"/>
</dbReference>
<feature type="region of interest" description="Disordered" evidence="2">
    <location>
        <begin position="579"/>
        <end position="604"/>
    </location>
</feature>
<dbReference type="SUPFAM" id="SSF52833">
    <property type="entry name" value="Thioredoxin-like"/>
    <property type="match status" value="1"/>
</dbReference>
<dbReference type="Gene3D" id="3.40.30.10">
    <property type="entry name" value="Glutaredoxin"/>
    <property type="match status" value="1"/>
</dbReference>
<dbReference type="GO" id="GO:0036503">
    <property type="term" value="P:ERAD pathway"/>
    <property type="evidence" value="ECO:0007669"/>
    <property type="project" value="EnsemblFungi"/>
</dbReference>
<dbReference type="GO" id="GO:0030674">
    <property type="term" value="F:protein-macromolecule adaptor activity"/>
    <property type="evidence" value="ECO:0007669"/>
    <property type="project" value="EnsemblFungi"/>
</dbReference>
<dbReference type="SMART" id="SM00166">
    <property type="entry name" value="UBX"/>
    <property type="match status" value="1"/>
</dbReference>
<dbReference type="GO" id="GO:0000837">
    <property type="term" value="C:Doa10p ubiquitin ligase complex"/>
    <property type="evidence" value="ECO:0007669"/>
    <property type="project" value="EnsemblFungi"/>
</dbReference>
<feature type="coiled-coil region" evidence="1">
    <location>
        <begin position="374"/>
        <end position="408"/>
    </location>
</feature>
<keyword evidence="1" id="KW-0175">Coiled coil</keyword>
<dbReference type="Pfam" id="PF14555">
    <property type="entry name" value="UBA_4"/>
    <property type="match status" value="1"/>
</dbReference>
<dbReference type="KEGG" id="tdl:TDEL_0A04060"/>